<dbReference type="Proteomes" id="UP000822142">
    <property type="component" value="Unassembled WGS sequence"/>
</dbReference>
<dbReference type="Gene3D" id="1.50.10.10">
    <property type="match status" value="1"/>
</dbReference>
<comment type="caution">
    <text evidence="4">The sequence shown here is derived from an EMBL/GenBank/DDBJ whole genome shotgun (WGS) entry which is preliminary data.</text>
</comment>
<keyword evidence="2 4" id="KW-0378">Hydrolase</keyword>
<protein>
    <submittedName>
        <fullName evidence="4">Xylanase</fullName>
    </submittedName>
</protein>
<dbReference type="InterPro" id="IPR002037">
    <property type="entry name" value="Glyco_hydro_8"/>
</dbReference>
<evidence type="ECO:0000256" key="2">
    <source>
        <dbReference type="ARBA" id="ARBA00022801"/>
    </source>
</evidence>
<dbReference type="InterPro" id="IPR008928">
    <property type="entry name" value="6-hairpin_glycosidase_sf"/>
</dbReference>
<organism evidence="4 5">
    <name type="scientific">Blautia hansenii</name>
    <name type="common">Ruminococcus hansenii</name>
    <dbReference type="NCBI Taxonomy" id="1322"/>
    <lineage>
        <taxon>Bacteria</taxon>
        <taxon>Bacillati</taxon>
        <taxon>Bacillota</taxon>
        <taxon>Clostridia</taxon>
        <taxon>Lachnospirales</taxon>
        <taxon>Lachnospiraceae</taxon>
        <taxon>Blautia</taxon>
    </lineage>
</organism>
<dbReference type="PRINTS" id="PR00735">
    <property type="entry name" value="GLHYDRLASE8"/>
</dbReference>
<keyword evidence="3 4" id="KW-0326">Glycosidase</keyword>
<evidence type="ECO:0000313" key="4">
    <source>
        <dbReference type="EMBL" id="NSJ86865.1"/>
    </source>
</evidence>
<gene>
    <name evidence="4" type="ORF">G5A70_11935</name>
</gene>
<evidence type="ECO:0000256" key="1">
    <source>
        <dbReference type="ARBA" id="ARBA00009209"/>
    </source>
</evidence>
<dbReference type="GO" id="GO:0045493">
    <property type="term" value="P:xylan catabolic process"/>
    <property type="evidence" value="ECO:0007669"/>
    <property type="project" value="UniProtKB-KW"/>
</dbReference>
<keyword evidence="5" id="KW-1185">Reference proteome</keyword>
<dbReference type="RefSeq" id="WP_173749863.1">
    <property type="nucleotide sequence ID" value="NZ_JAAITA010000018.1"/>
</dbReference>
<dbReference type="Pfam" id="PF01270">
    <property type="entry name" value="Glyco_hydro_8"/>
    <property type="match status" value="1"/>
</dbReference>
<dbReference type="GO" id="GO:0016798">
    <property type="term" value="F:hydrolase activity, acting on glycosyl bonds"/>
    <property type="evidence" value="ECO:0007669"/>
    <property type="project" value="UniProtKB-KW"/>
</dbReference>
<keyword evidence="4" id="KW-0119">Carbohydrate metabolism</keyword>
<evidence type="ECO:0000256" key="3">
    <source>
        <dbReference type="ARBA" id="ARBA00023295"/>
    </source>
</evidence>
<dbReference type="SUPFAM" id="SSF48208">
    <property type="entry name" value="Six-hairpin glycosidases"/>
    <property type="match status" value="1"/>
</dbReference>
<name>A0ABX2I949_BLAHA</name>
<dbReference type="InterPro" id="IPR012341">
    <property type="entry name" value="6hp_glycosidase-like_sf"/>
</dbReference>
<reference evidence="4 5" key="1">
    <citation type="journal article" date="2020" name="Cell Host Microbe">
        <title>Functional and Genomic Variation between Human-Derived Isolates of Lachnospiraceae Reveals Inter- and Intra-Species Diversity.</title>
        <authorList>
            <person name="Sorbara M.T."/>
            <person name="Littmann E.R."/>
            <person name="Fontana E."/>
            <person name="Moody T.U."/>
            <person name="Kohout C.E."/>
            <person name="Gjonbalaj M."/>
            <person name="Eaton V."/>
            <person name="Seok R."/>
            <person name="Leiner I.M."/>
            <person name="Pamer E.G."/>
        </authorList>
    </citation>
    <scope>NUCLEOTIDE SEQUENCE [LARGE SCALE GENOMIC DNA]</scope>
    <source>
        <strain evidence="4 5">MSK.15.26</strain>
    </source>
</reference>
<accession>A0ABX2I949</accession>
<proteinExistence type="inferred from homology"/>
<evidence type="ECO:0000313" key="5">
    <source>
        <dbReference type="Proteomes" id="UP000822142"/>
    </source>
</evidence>
<dbReference type="EMBL" id="JAAITA010000018">
    <property type="protein sequence ID" value="NSJ86865.1"/>
    <property type="molecule type" value="Genomic_DNA"/>
</dbReference>
<sequence>MSGAFETENYRNLFKEYGYPEEKIEKKLKDAFETVFYGTEAERFYHEVGEDMGYLEDTGNHDVRTEGMSYGMMVCVQLNKKEEFDRIWKWVKTYMWMSEGAGRYYFRWSCSTEGSPNSDGPAPDGEEFFAMSLFFASHRWGDGTGIFNYSQEAKNILKECVHKGENGNLGEPMWDRENKLIKFIPGVDFTDPSYHLPHFYELFALWANKEDREFWRQAAQASRTYLHCACHPDTGLSPEYGEYNGEPHTGHVEQFGRHDWYYSDAYRTIANIGLDTLWFGKDPWQKEIAQTFQEFYCVKQKGHWDGVFLIDGTRLEEKALHPVAVVAVNAQASLAADGAYSRECVEKFWNTPLRTGDRRYYDNFLYLFALMALSGNYRIWK</sequence>
<comment type="similarity">
    <text evidence="1">Belongs to the glycosyl hydrolase 8 (cellulase D) family.</text>
</comment>
<keyword evidence="4" id="KW-0624">Polysaccharide degradation</keyword>
<keyword evidence="4" id="KW-0858">Xylan degradation</keyword>